<keyword evidence="6 8" id="KW-1133">Transmembrane helix</keyword>
<dbReference type="PANTHER" id="PTHR30003:SF0">
    <property type="entry name" value="GLYCOLATE PERMEASE GLCA-RELATED"/>
    <property type="match status" value="1"/>
</dbReference>
<evidence type="ECO:0000256" key="5">
    <source>
        <dbReference type="ARBA" id="ARBA00022692"/>
    </source>
</evidence>
<feature type="transmembrane region" description="Helical" evidence="8">
    <location>
        <begin position="103"/>
        <end position="122"/>
    </location>
</feature>
<dbReference type="Pfam" id="PF02652">
    <property type="entry name" value="Lactate_perm"/>
    <property type="match status" value="1"/>
</dbReference>
<feature type="transmembrane region" description="Helical" evidence="8">
    <location>
        <begin position="6"/>
        <end position="23"/>
    </location>
</feature>
<feature type="transmembrane region" description="Helical" evidence="8">
    <location>
        <begin position="247"/>
        <end position="264"/>
    </location>
</feature>
<dbReference type="GO" id="GO:0015295">
    <property type="term" value="F:solute:proton symporter activity"/>
    <property type="evidence" value="ECO:0007669"/>
    <property type="project" value="TreeGrafter"/>
</dbReference>
<keyword evidence="5 8" id="KW-0812">Transmembrane</keyword>
<dbReference type="KEGG" id="ipo:Ilyop_0986"/>
<feature type="transmembrane region" description="Helical" evidence="8">
    <location>
        <begin position="411"/>
        <end position="428"/>
    </location>
</feature>
<evidence type="ECO:0000256" key="8">
    <source>
        <dbReference type="RuleBase" id="RU365092"/>
    </source>
</evidence>
<feature type="transmembrane region" description="Helical" evidence="8">
    <location>
        <begin position="221"/>
        <end position="241"/>
    </location>
</feature>
<keyword evidence="3 8" id="KW-0813">Transport</keyword>
<evidence type="ECO:0000256" key="2">
    <source>
        <dbReference type="ARBA" id="ARBA00010100"/>
    </source>
</evidence>
<comment type="similarity">
    <text evidence="2 8">Belongs to the lactate permease family.</text>
</comment>
<feature type="transmembrane region" description="Helical" evidence="8">
    <location>
        <begin position="128"/>
        <end position="148"/>
    </location>
</feature>
<accession>E3H968</accession>
<feature type="transmembrane region" description="Helical" evidence="8">
    <location>
        <begin position="536"/>
        <end position="556"/>
    </location>
</feature>
<dbReference type="eggNOG" id="COG1620">
    <property type="taxonomic scope" value="Bacteria"/>
</dbReference>
<dbReference type="InterPro" id="IPR003804">
    <property type="entry name" value="Lactate_perm"/>
</dbReference>
<dbReference type="RefSeq" id="WP_013387435.1">
    <property type="nucleotide sequence ID" value="NC_014632.1"/>
</dbReference>
<name>E3H968_ILYPC</name>
<keyword evidence="7 8" id="KW-0472">Membrane</keyword>
<feature type="transmembrane region" description="Helical" evidence="8">
    <location>
        <begin position="501"/>
        <end position="524"/>
    </location>
</feature>
<dbReference type="PANTHER" id="PTHR30003">
    <property type="entry name" value="L-LACTATE PERMEASE"/>
    <property type="match status" value="1"/>
</dbReference>
<dbReference type="GO" id="GO:0015129">
    <property type="term" value="F:lactate transmembrane transporter activity"/>
    <property type="evidence" value="ECO:0007669"/>
    <property type="project" value="UniProtKB-UniRule"/>
</dbReference>
<protein>
    <recommendedName>
        <fullName evidence="8">L-lactate permease</fullName>
    </recommendedName>
</protein>
<feature type="transmembrane region" description="Helical" evidence="8">
    <location>
        <begin position="329"/>
        <end position="351"/>
    </location>
</feature>
<evidence type="ECO:0000313" key="10">
    <source>
        <dbReference type="Proteomes" id="UP000006875"/>
    </source>
</evidence>
<evidence type="ECO:0000256" key="4">
    <source>
        <dbReference type="ARBA" id="ARBA00022475"/>
    </source>
</evidence>
<keyword evidence="10" id="KW-1185">Reference proteome</keyword>
<evidence type="ECO:0000256" key="3">
    <source>
        <dbReference type="ARBA" id="ARBA00022448"/>
    </source>
</evidence>
<dbReference type="STRING" id="572544.Ilyop_0986"/>
<feature type="transmembrane region" description="Helical" evidence="8">
    <location>
        <begin position="191"/>
        <end position="209"/>
    </location>
</feature>
<feature type="transmembrane region" description="Helical" evidence="8">
    <location>
        <begin position="61"/>
        <end position="82"/>
    </location>
</feature>
<gene>
    <name evidence="9" type="ordered locus">Ilyop_0986</name>
</gene>
<sequence>MSMIQILVAMMPILLPLIFLVVLRMPAKKGMFLTFVIFLLLAFGVWGMGGDIITASILQGVHKSVTILWILFGAILLLKVMTHTGGVDIIKRGFSSVTKDMRVQAVIVGAFFVALIEGAAGFGTPAAVAGPFLVALGFNPLAAASIALIGDSSPVSFGAVGTPIIVGLGNIPGASPEFFDLIGRTVTRMDLITATLLPTMIIMILTKFFGKEKSFKAAFEILPWSVLVGASYAGSAVLYSTFLGAEFVSILASLTGLVVSCFTAKKGILIPKNCEWKTESAAENEVEVKTKTLKKNNTSGGKVTFNENGTITLSESVSAKDIFSAWMPYVAVVMMLLVTRIVLPVKTFVLTHADFSWRNILGEGVTSKWQILYSPGTVLAIASLIALLSLKGDGKALKKATKETLDSVKNASVALCFTLAVVQIFSNSANSAVGIGMPNYLANILSSVFQGSWLGIAPFLGELGAFITGSATVSTLTFSPIQYQVANSVGINPTVVLAQQVIGGAAGNMICIHNVVAAAAVVGLTGQEGNIIRKTLPAAMFYAVVVGLLGFVVNGVL</sequence>
<evidence type="ECO:0000256" key="6">
    <source>
        <dbReference type="ARBA" id="ARBA00022989"/>
    </source>
</evidence>
<evidence type="ECO:0000256" key="1">
    <source>
        <dbReference type="ARBA" id="ARBA00004651"/>
    </source>
</evidence>
<evidence type="ECO:0000313" key="9">
    <source>
        <dbReference type="EMBL" id="ADO82767.1"/>
    </source>
</evidence>
<feature type="transmembrane region" description="Helical" evidence="8">
    <location>
        <begin position="30"/>
        <end position="49"/>
    </location>
</feature>
<proteinExistence type="inferred from homology"/>
<comment type="subcellular location">
    <subcellularLocation>
        <location evidence="1 8">Cell membrane</location>
        <topology evidence="1 8">Multi-pass membrane protein</topology>
    </subcellularLocation>
</comment>
<dbReference type="HOGENOM" id="CLU_021628_4_1_0"/>
<dbReference type="AlphaFoldDB" id="E3H968"/>
<feature type="transmembrane region" description="Helical" evidence="8">
    <location>
        <begin position="463"/>
        <end position="481"/>
    </location>
</feature>
<comment type="function">
    <text evidence="8">Uptake of L-lactate across the membrane. Can also transport D-lactate and glycolate.</text>
</comment>
<dbReference type="GO" id="GO:0005886">
    <property type="term" value="C:plasma membrane"/>
    <property type="evidence" value="ECO:0007669"/>
    <property type="project" value="UniProtKB-SubCell"/>
</dbReference>
<comment type="caution">
    <text evidence="8">Lacks conserved residue(s) required for the propagation of feature annotation.</text>
</comment>
<feature type="transmembrane region" description="Helical" evidence="8">
    <location>
        <begin position="371"/>
        <end position="390"/>
    </location>
</feature>
<keyword evidence="4 8" id="KW-1003">Cell membrane</keyword>
<dbReference type="Proteomes" id="UP000006875">
    <property type="component" value="Chromosome"/>
</dbReference>
<dbReference type="EMBL" id="CP002281">
    <property type="protein sequence ID" value="ADO82767.1"/>
    <property type="molecule type" value="Genomic_DNA"/>
</dbReference>
<organism evidence="9 10">
    <name type="scientific">Ilyobacter polytropus (strain ATCC 51220 / DSM 2926 / LMG 16218 / CuHBu1)</name>
    <dbReference type="NCBI Taxonomy" id="572544"/>
    <lineage>
        <taxon>Bacteria</taxon>
        <taxon>Fusobacteriati</taxon>
        <taxon>Fusobacteriota</taxon>
        <taxon>Fusobacteriia</taxon>
        <taxon>Fusobacteriales</taxon>
        <taxon>Fusobacteriaceae</taxon>
        <taxon>Ilyobacter</taxon>
    </lineage>
</organism>
<evidence type="ECO:0000256" key="7">
    <source>
        <dbReference type="ARBA" id="ARBA00023136"/>
    </source>
</evidence>
<feature type="transmembrane region" description="Helical" evidence="8">
    <location>
        <begin position="155"/>
        <end position="171"/>
    </location>
</feature>
<reference evidence="9 10" key="1">
    <citation type="journal article" date="2010" name="Stand. Genomic Sci.">
        <title>Complete genome sequence of Ilyobacter polytropus type strain (CuHbu1).</title>
        <authorList>
            <person name="Sikorski J."/>
            <person name="Chertkov O."/>
            <person name="Lapidus A."/>
            <person name="Nolan M."/>
            <person name="Lucas S."/>
            <person name="Del Rio T.G."/>
            <person name="Tice H."/>
            <person name="Cheng J.F."/>
            <person name="Tapia R."/>
            <person name="Han C."/>
            <person name="Goodwin L."/>
            <person name="Pitluck S."/>
            <person name="Liolios K."/>
            <person name="Ivanova N."/>
            <person name="Mavromatis K."/>
            <person name="Mikhailova N."/>
            <person name="Pati A."/>
            <person name="Chen A."/>
            <person name="Palaniappan K."/>
            <person name="Land M."/>
            <person name="Hauser L."/>
            <person name="Chang Y.J."/>
            <person name="Jeffries C.D."/>
            <person name="Brambilla E."/>
            <person name="Yasawong M."/>
            <person name="Rohde M."/>
            <person name="Pukall R."/>
            <person name="Spring S."/>
            <person name="Goker M."/>
            <person name="Woyke T."/>
            <person name="Bristow J."/>
            <person name="Eisen J.A."/>
            <person name="Markowitz V."/>
            <person name="Hugenholtz P."/>
            <person name="Kyrpides N.C."/>
            <person name="Klenk H.P."/>
        </authorList>
    </citation>
    <scope>NUCLEOTIDE SEQUENCE [LARGE SCALE GENOMIC DNA]</scope>
    <source>
        <strain evidence="10">ATCC 51220 / DSM 2926 / LMG 16218 / CuHBu1</strain>
    </source>
</reference>